<evidence type="ECO:0000313" key="3">
    <source>
        <dbReference type="Proteomes" id="UP001645038"/>
    </source>
</evidence>
<feature type="compositionally biased region" description="Basic and acidic residues" evidence="1">
    <location>
        <begin position="50"/>
        <end position="72"/>
    </location>
</feature>
<sequence>MKHPVTCQKCGHEYVPEAEAEVPHDHPCSSCGAELYGGEPRSAEDDSSEDEHPIEKGLRKFTDGITGDKHDV</sequence>
<feature type="region of interest" description="Disordered" evidence="1">
    <location>
        <begin position="37"/>
        <end position="72"/>
    </location>
</feature>
<comment type="caution">
    <text evidence="2">The sequence shown here is derived from an EMBL/GenBank/DDBJ whole genome shotgun (WGS) entry which is preliminary data.</text>
</comment>
<name>A0ABR9G3T6_9GAMM</name>
<reference evidence="2 3" key="1">
    <citation type="submission" date="2020-07" db="EMBL/GenBank/DDBJ databases">
        <title>Halophilic bacteria isolated from french cheeses.</title>
        <authorList>
            <person name="Kothe C.I."/>
            <person name="Farah-Kraiem B."/>
            <person name="Renault P."/>
            <person name="Dridi B."/>
        </authorList>
    </citation>
    <scope>NUCLEOTIDE SEQUENCE [LARGE SCALE GENOMIC DNA]</scope>
    <source>
        <strain evidence="2 3">FME20</strain>
    </source>
</reference>
<dbReference type="EMBL" id="RRZB01000130">
    <property type="protein sequence ID" value="MBE0465539.1"/>
    <property type="molecule type" value="Genomic_DNA"/>
</dbReference>
<protein>
    <recommendedName>
        <fullName evidence="4">Rubredoxin-like domain-containing protein</fullName>
    </recommendedName>
</protein>
<evidence type="ECO:0000256" key="1">
    <source>
        <dbReference type="SAM" id="MobiDB-lite"/>
    </source>
</evidence>
<keyword evidence="3" id="KW-1185">Reference proteome</keyword>
<dbReference type="Proteomes" id="UP001645038">
    <property type="component" value="Unassembled WGS sequence"/>
</dbReference>
<proteinExistence type="predicted"/>
<gene>
    <name evidence="2" type="ORF">EI547_19175</name>
</gene>
<evidence type="ECO:0008006" key="4">
    <source>
        <dbReference type="Google" id="ProtNLM"/>
    </source>
</evidence>
<evidence type="ECO:0000313" key="2">
    <source>
        <dbReference type="EMBL" id="MBE0465539.1"/>
    </source>
</evidence>
<organism evidence="2 3">
    <name type="scientific">Halomonas colorata</name>
    <dbReference type="NCBI Taxonomy" id="2742615"/>
    <lineage>
        <taxon>Bacteria</taxon>
        <taxon>Pseudomonadati</taxon>
        <taxon>Pseudomonadota</taxon>
        <taxon>Gammaproteobacteria</taxon>
        <taxon>Oceanospirillales</taxon>
        <taxon>Halomonadaceae</taxon>
        <taxon>Halomonas</taxon>
    </lineage>
</organism>
<dbReference type="RefSeq" id="WP_192539949.1">
    <property type="nucleotide sequence ID" value="NZ_JABUZA010000039.1"/>
</dbReference>
<accession>A0ABR9G3T6</accession>